<dbReference type="Pfam" id="PF12840">
    <property type="entry name" value="HTH_20"/>
    <property type="match status" value="1"/>
</dbReference>
<sequence>MTDTLKVTSVLSDPTRFHIYEYITHQLKDVTVQEIAETFHIHPNVARLHLSKLEEVNFVSSHTKKTGKGGRPSRFYRMSHEAIQLSFPYRDYQLLSTILLQTLSHFGEEGLNGLHKNAYDYGRTYFKQKYAHLMSNDAYSLSIQEKVNLIKKAAKEAGLLPIIEFNHANNTLYFQINNCPFKELAIHQQSVCVVHNAFLKGMFDLLFEDVDLIAKNNIAVGCEACTYQVAVTN</sequence>
<organism evidence="2 3">
    <name type="scientific">Priestia iocasae</name>
    <dbReference type="NCBI Taxonomy" id="2291674"/>
    <lineage>
        <taxon>Bacteria</taxon>
        <taxon>Bacillati</taxon>
        <taxon>Bacillota</taxon>
        <taxon>Bacilli</taxon>
        <taxon>Bacillales</taxon>
        <taxon>Bacillaceae</taxon>
        <taxon>Priestia</taxon>
    </lineage>
</organism>
<evidence type="ECO:0000313" key="2">
    <source>
        <dbReference type="EMBL" id="MBM7701543.1"/>
    </source>
</evidence>
<proteinExistence type="predicted"/>
<evidence type="ECO:0000256" key="1">
    <source>
        <dbReference type="ARBA" id="ARBA00023125"/>
    </source>
</evidence>
<dbReference type="RefSeq" id="WP_205182949.1">
    <property type="nucleotide sequence ID" value="NZ_JAFBFC010000001.1"/>
</dbReference>
<dbReference type="InterPro" id="IPR011991">
    <property type="entry name" value="ArsR-like_HTH"/>
</dbReference>
<dbReference type="EMBL" id="JAFBFC010000001">
    <property type="protein sequence ID" value="MBM7701543.1"/>
    <property type="molecule type" value="Genomic_DNA"/>
</dbReference>
<dbReference type="Proteomes" id="UP000809829">
    <property type="component" value="Unassembled WGS sequence"/>
</dbReference>
<keyword evidence="3" id="KW-1185">Reference proteome</keyword>
<protein>
    <submittedName>
        <fullName evidence="2">ArsR family transcriptional regulator</fullName>
    </submittedName>
</protein>
<reference evidence="2 3" key="1">
    <citation type="submission" date="2021-01" db="EMBL/GenBank/DDBJ databases">
        <title>Genomic Encyclopedia of Type Strains, Phase IV (KMG-IV): sequencing the most valuable type-strain genomes for metagenomic binning, comparative biology and taxonomic classification.</title>
        <authorList>
            <person name="Goeker M."/>
        </authorList>
    </citation>
    <scope>NUCLEOTIDE SEQUENCE [LARGE SCALE GENOMIC DNA]</scope>
    <source>
        <strain evidence="2 3">DSM 104297</strain>
    </source>
</reference>
<comment type="caution">
    <text evidence="2">The sequence shown here is derived from an EMBL/GenBank/DDBJ whole genome shotgun (WGS) entry which is preliminary data.</text>
</comment>
<dbReference type="InterPro" id="IPR036388">
    <property type="entry name" value="WH-like_DNA-bd_sf"/>
</dbReference>
<name>A0ABS2QQE5_9BACI</name>
<evidence type="ECO:0000313" key="3">
    <source>
        <dbReference type="Proteomes" id="UP000809829"/>
    </source>
</evidence>
<dbReference type="CDD" id="cd00090">
    <property type="entry name" value="HTH_ARSR"/>
    <property type="match status" value="1"/>
</dbReference>
<accession>A0ABS2QQE5</accession>
<dbReference type="Gene3D" id="1.10.10.10">
    <property type="entry name" value="Winged helix-like DNA-binding domain superfamily/Winged helix DNA-binding domain"/>
    <property type="match status" value="1"/>
</dbReference>
<dbReference type="InterPro" id="IPR036390">
    <property type="entry name" value="WH_DNA-bd_sf"/>
</dbReference>
<gene>
    <name evidence="2" type="ORF">JOC83_000369</name>
</gene>
<dbReference type="SUPFAM" id="SSF46785">
    <property type="entry name" value="Winged helix' DNA-binding domain"/>
    <property type="match status" value="1"/>
</dbReference>
<keyword evidence="1" id="KW-0238">DNA-binding</keyword>